<evidence type="ECO:0000256" key="5">
    <source>
        <dbReference type="ARBA" id="ARBA00022679"/>
    </source>
</evidence>
<evidence type="ECO:0000256" key="7">
    <source>
        <dbReference type="ARBA" id="ARBA00022777"/>
    </source>
</evidence>
<evidence type="ECO:0000256" key="8">
    <source>
        <dbReference type="ARBA" id="ARBA00022840"/>
    </source>
</evidence>
<dbReference type="GO" id="GO:0044344">
    <property type="term" value="P:cellular response to fibroblast growth factor stimulus"/>
    <property type="evidence" value="ECO:0007669"/>
    <property type="project" value="TreeGrafter"/>
</dbReference>
<protein>
    <recommendedName>
        <fullName evidence="10">Dual serine/threonine and tyrosine protein kinase</fullName>
        <ecNumber evidence="2">2.7.12.1</ecNumber>
    </recommendedName>
    <alternativeName>
        <fullName evidence="12">Dusty protein kinase</fullName>
    </alternativeName>
    <alternativeName>
        <fullName evidence="11">Receptor-interacting serine/threonine-protein kinase 5</fullName>
    </alternativeName>
</protein>
<dbReference type="InterPro" id="IPR017441">
    <property type="entry name" value="Protein_kinase_ATP_BS"/>
</dbReference>
<dbReference type="GO" id="GO:0005737">
    <property type="term" value="C:cytoplasm"/>
    <property type="evidence" value="ECO:0007669"/>
    <property type="project" value="UniProtKB-SubCell"/>
</dbReference>
<dbReference type="PANTHER" id="PTHR46392:SF1">
    <property type="entry name" value="DUAL SERINE_THREONINE AND TYROSINE PROTEIN KINASE"/>
    <property type="match status" value="1"/>
</dbReference>
<evidence type="ECO:0000259" key="17">
    <source>
        <dbReference type="PROSITE" id="PS50011"/>
    </source>
</evidence>
<evidence type="ECO:0000313" key="19">
    <source>
        <dbReference type="WBParaSite" id="PSAMB.scaffold389size53576.g5304.t1"/>
    </source>
</evidence>
<dbReference type="PROSITE" id="PS00107">
    <property type="entry name" value="PROTEIN_KINASE_ATP"/>
    <property type="match status" value="1"/>
</dbReference>
<evidence type="ECO:0000256" key="15">
    <source>
        <dbReference type="ARBA" id="ARBA00051680"/>
    </source>
</evidence>
<evidence type="ECO:0000256" key="4">
    <source>
        <dbReference type="ARBA" id="ARBA00022527"/>
    </source>
</evidence>
<dbReference type="InterPro" id="IPR000719">
    <property type="entry name" value="Prot_kinase_dom"/>
</dbReference>
<keyword evidence="4" id="KW-0723">Serine/threonine-protein kinase</keyword>
<dbReference type="GO" id="GO:0004712">
    <property type="term" value="F:protein serine/threonine/tyrosine kinase activity"/>
    <property type="evidence" value="ECO:0007669"/>
    <property type="project" value="UniProtKB-EC"/>
</dbReference>
<dbReference type="SUPFAM" id="SSF56112">
    <property type="entry name" value="Protein kinase-like (PK-like)"/>
    <property type="match status" value="1"/>
</dbReference>
<evidence type="ECO:0000313" key="18">
    <source>
        <dbReference type="Proteomes" id="UP000887566"/>
    </source>
</evidence>
<dbReference type="GO" id="GO:0004713">
    <property type="term" value="F:protein tyrosine kinase activity"/>
    <property type="evidence" value="ECO:0007669"/>
    <property type="project" value="UniProtKB-KW"/>
</dbReference>
<reference evidence="19" key="1">
    <citation type="submission" date="2022-11" db="UniProtKB">
        <authorList>
            <consortium name="WormBaseParasite"/>
        </authorList>
    </citation>
    <scope>IDENTIFICATION</scope>
</reference>
<comment type="subcellular location">
    <subcellularLocation>
        <location evidence="1">Cytoplasm</location>
    </subcellularLocation>
</comment>
<keyword evidence="3" id="KW-0963">Cytoplasm</keyword>
<dbReference type="SMART" id="SM00220">
    <property type="entry name" value="S_TKc"/>
    <property type="match status" value="1"/>
</dbReference>
<keyword evidence="5" id="KW-0808">Transferase</keyword>
<dbReference type="InterPro" id="IPR008271">
    <property type="entry name" value="Ser/Thr_kinase_AS"/>
</dbReference>
<comment type="catalytic activity">
    <reaction evidence="13">
        <text>L-seryl-[protein] + ATP = O-phospho-L-seryl-[protein] + ADP + H(+)</text>
        <dbReference type="Rhea" id="RHEA:17989"/>
        <dbReference type="Rhea" id="RHEA-COMP:9863"/>
        <dbReference type="Rhea" id="RHEA-COMP:11604"/>
        <dbReference type="ChEBI" id="CHEBI:15378"/>
        <dbReference type="ChEBI" id="CHEBI:29999"/>
        <dbReference type="ChEBI" id="CHEBI:30616"/>
        <dbReference type="ChEBI" id="CHEBI:83421"/>
        <dbReference type="ChEBI" id="CHEBI:456216"/>
        <dbReference type="EC" id="2.7.12.1"/>
    </reaction>
</comment>
<keyword evidence="9" id="KW-0829">Tyrosine-protein kinase</keyword>
<evidence type="ECO:0000256" key="9">
    <source>
        <dbReference type="ARBA" id="ARBA00023137"/>
    </source>
</evidence>
<dbReference type="WBParaSite" id="PSAMB.scaffold389size53576.g5304.t1">
    <property type="protein sequence ID" value="PSAMB.scaffold389size53576.g5304.t1"/>
    <property type="gene ID" value="PSAMB.scaffold389size53576.g5304"/>
</dbReference>
<proteinExistence type="predicted"/>
<accession>A0A914WDZ3</accession>
<feature type="domain" description="Protein kinase" evidence="17">
    <location>
        <begin position="731"/>
        <end position="986"/>
    </location>
</feature>
<keyword evidence="8 16" id="KW-0067">ATP-binding</keyword>
<dbReference type="Proteomes" id="UP000887566">
    <property type="component" value="Unplaced"/>
</dbReference>
<dbReference type="PANTHER" id="PTHR46392">
    <property type="entry name" value="DUAL SERINE/THREONINE AND TYROSINE PROTEIN KINASE"/>
    <property type="match status" value="1"/>
</dbReference>
<comment type="catalytic activity">
    <reaction evidence="15">
        <text>L-tyrosyl-[protein] + ATP = O-phospho-L-tyrosyl-[protein] + ADP + H(+)</text>
        <dbReference type="Rhea" id="RHEA:10596"/>
        <dbReference type="Rhea" id="RHEA-COMP:10136"/>
        <dbReference type="Rhea" id="RHEA-COMP:20101"/>
        <dbReference type="ChEBI" id="CHEBI:15378"/>
        <dbReference type="ChEBI" id="CHEBI:30616"/>
        <dbReference type="ChEBI" id="CHEBI:46858"/>
        <dbReference type="ChEBI" id="CHEBI:61978"/>
        <dbReference type="ChEBI" id="CHEBI:456216"/>
        <dbReference type="EC" id="2.7.12.1"/>
    </reaction>
</comment>
<feature type="binding site" evidence="16">
    <location>
        <position position="760"/>
    </location>
    <ligand>
        <name>ATP</name>
        <dbReference type="ChEBI" id="CHEBI:30616"/>
    </ligand>
</feature>
<dbReference type="InterPro" id="IPR051302">
    <property type="entry name" value="Dual_SerThr-Tyr_Kinase"/>
</dbReference>
<evidence type="ECO:0000256" key="16">
    <source>
        <dbReference type="PROSITE-ProRule" id="PRU10141"/>
    </source>
</evidence>
<dbReference type="Pfam" id="PF00069">
    <property type="entry name" value="Pkinase"/>
    <property type="match status" value="1"/>
</dbReference>
<evidence type="ECO:0000256" key="10">
    <source>
        <dbReference type="ARBA" id="ARBA00040421"/>
    </source>
</evidence>
<evidence type="ECO:0000256" key="14">
    <source>
        <dbReference type="ARBA" id="ARBA00049308"/>
    </source>
</evidence>
<dbReference type="Gene3D" id="1.10.510.10">
    <property type="entry name" value="Transferase(Phosphotransferase) domain 1"/>
    <property type="match status" value="1"/>
</dbReference>
<dbReference type="GO" id="GO:0070374">
    <property type="term" value="P:positive regulation of ERK1 and ERK2 cascade"/>
    <property type="evidence" value="ECO:0007669"/>
    <property type="project" value="TreeGrafter"/>
</dbReference>
<evidence type="ECO:0000256" key="6">
    <source>
        <dbReference type="ARBA" id="ARBA00022741"/>
    </source>
</evidence>
<name>A0A914WDZ3_9BILA</name>
<evidence type="ECO:0000256" key="3">
    <source>
        <dbReference type="ARBA" id="ARBA00022490"/>
    </source>
</evidence>
<evidence type="ECO:0000256" key="2">
    <source>
        <dbReference type="ARBA" id="ARBA00013203"/>
    </source>
</evidence>
<dbReference type="GO" id="GO:0005524">
    <property type="term" value="F:ATP binding"/>
    <property type="evidence" value="ECO:0007669"/>
    <property type="project" value="UniProtKB-UniRule"/>
</dbReference>
<evidence type="ECO:0000256" key="11">
    <source>
        <dbReference type="ARBA" id="ARBA00041268"/>
    </source>
</evidence>
<evidence type="ECO:0000256" key="13">
    <source>
        <dbReference type="ARBA" id="ARBA00049003"/>
    </source>
</evidence>
<keyword evidence="7" id="KW-0418">Kinase</keyword>
<dbReference type="GO" id="GO:0045743">
    <property type="term" value="P:positive regulation of fibroblast growth factor receptor signaling pathway"/>
    <property type="evidence" value="ECO:0007669"/>
    <property type="project" value="TreeGrafter"/>
</dbReference>
<evidence type="ECO:0000256" key="1">
    <source>
        <dbReference type="ARBA" id="ARBA00004496"/>
    </source>
</evidence>
<dbReference type="InterPro" id="IPR011009">
    <property type="entry name" value="Kinase-like_dom_sf"/>
</dbReference>
<sequence>MEALGRQFEKFCAQLDHLRQLYTETKGVLGEVDYEQHFAPELYKSATWSQEKETEFCDAISSLPRVLVLGRSCAAKAVVVNEILSANVLPSHDEENNKSNWRPIVIRYGTSGQCRLIASSSDEVDCLSELTLSAISASVSAVPISALAMDSWNTNEYLEVSLMHALLKDGADLIVPSFGKSPTGEKGFLLDRWMQKCLPLLIYVISTPTLGDEDYRHISRVRQRYPESPILFIHSQLDLPEAERHLSSSPQWSDRDLPPLMMQHSLDDSASDLTAIADSWCDDKQSALRQRLIECGILSMTGLRRCSSMRKDRSSTATLSPTQMEAPAMVPGCDLIDSLAELPRLVAFVKAVSHARLVELATQCNIWHNGLLNLFILTAFDMARDQLITPRRMEYAKEQEMRLFNELLAVTQHKQDELQTLFSTTLDALRADIENAAAELSYREVNGKTPSVTEATDQLEQLVLFKVNSAVADRLTASLQCLRQTCVGTLSRCLQSLEEYTGSVDSPTVRDSNSEECAKQQLVASKALKDMLNAAYSVELGIPSGDGLFKLLLRKLSQVSARVASSCFHSLLPCLPPPSAAFSDDESDMEEMKDIDSCVALTCAHNKENSRSWHDAAVDGALLSTVIAGANGSKSDAPNDAAWRRNIASGTLERLARVKLAKVLCTQFRTRIKTSHDVFLSALDKLDNYHNTRLMKAENQRLKLRKQHAPKLARLTMESLAHRDSLAYGMPKLGAEVGRGQYGVVYSCEKWGVFGQCAVKSVIPPDDKHWNDLALEFYYTKSLPEHRHIVKLHGAVIDHGYGGGGGPPAVLLIMERMKRDLYAAIRAGLDWPQRLQVTLDVVDGIRFLHSQGLVHRDIKLKNVLLDDDNRGKITDLGFCKPEAMMSGSVVGTPIHMAPELFSGSYDASVDVYAFGVLFWYICAGHVRLPQAFEQCMNKDQLWHSVRKGLRPEQLSTFDSECWSIMRDCWSGDAMSRPHLGDIQPRIQMLLDQYNAHNKDMMPTVNSAEAKARSDQVLLNSRLPVRSRPRPSFFN</sequence>
<dbReference type="EC" id="2.7.12.1" evidence="2"/>
<dbReference type="PROSITE" id="PS50011">
    <property type="entry name" value="PROTEIN_KINASE_DOM"/>
    <property type="match status" value="1"/>
</dbReference>
<keyword evidence="6 16" id="KW-0547">Nucleotide-binding</keyword>
<dbReference type="PROSITE" id="PS00108">
    <property type="entry name" value="PROTEIN_KINASE_ST"/>
    <property type="match status" value="1"/>
</dbReference>
<organism evidence="18 19">
    <name type="scientific">Plectus sambesii</name>
    <dbReference type="NCBI Taxonomy" id="2011161"/>
    <lineage>
        <taxon>Eukaryota</taxon>
        <taxon>Metazoa</taxon>
        <taxon>Ecdysozoa</taxon>
        <taxon>Nematoda</taxon>
        <taxon>Chromadorea</taxon>
        <taxon>Plectida</taxon>
        <taxon>Plectina</taxon>
        <taxon>Plectoidea</taxon>
        <taxon>Plectidae</taxon>
        <taxon>Plectus</taxon>
    </lineage>
</organism>
<comment type="catalytic activity">
    <reaction evidence="14">
        <text>L-threonyl-[protein] + ATP = O-phospho-L-threonyl-[protein] + ADP + H(+)</text>
        <dbReference type="Rhea" id="RHEA:46608"/>
        <dbReference type="Rhea" id="RHEA-COMP:11060"/>
        <dbReference type="Rhea" id="RHEA-COMP:11605"/>
        <dbReference type="ChEBI" id="CHEBI:15378"/>
        <dbReference type="ChEBI" id="CHEBI:30013"/>
        <dbReference type="ChEBI" id="CHEBI:30616"/>
        <dbReference type="ChEBI" id="CHEBI:61977"/>
        <dbReference type="ChEBI" id="CHEBI:456216"/>
        <dbReference type="EC" id="2.7.12.1"/>
    </reaction>
</comment>
<dbReference type="AlphaFoldDB" id="A0A914WDZ3"/>
<dbReference type="GO" id="GO:0004674">
    <property type="term" value="F:protein serine/threonine kinase activity"/>
    <property type="evidence" value="ECO:0007669"/>
    <property type="project" value="UniProtKB-KW"/>
</dbReference>
<keyword evidence="18" id="KW-1185">Reference proteome</keyword>
<evidence type="ECO:0000256" key="12">
    <source>
        <dbReference type="ARBA" id="ARBA00042638"/>
    </source>
</evidence>
<dbReference type="GO" id="GO:0043066">
    <property type="term" value="P:negative regulation of apoptotic process"/>
    <property type="evidence" value="ECO:0007669"/>
    <property type="project" value="TreeGrafter"/>
</dbReference>